<accession>A0A1I4R174</accession>
<keyword evidence="1" id="KW-1133">Transmembrane helix</keyword>
<keyword evidence="3" id="KW-1185">Reference proteome</keyword>
<evidence type="ECO:0000313" key="2">
    <source>
        <dbReference type="EMBL" id="SFM46062.1"/>
    </source>
</evidence>
<keyword evidence="1" id="KW-0472">Membrane</keyword>
<keyword evidence="1" id="KW-0812">Transmembrane</keyword>
<feature type="transmembrane region" description="Helical" evidence="1">
    <location>
        <begin position="38"/>
        <end position="58"/>
    </location>
</feature>
<name>A0A1I4R174_9HYPH</name>
<evidence type="ECO:0000313" key="3">
    <source>
        <dbReference type="Proteomes" id="UP000199048"/>
    </source>
</evidence>
<gene>
    <name evidence="2" type="ORF">SAMN05192568_103254</name>
</gene>
<dbReference type="Proteomes" id="UP000199048">
    <property type="component" value="Unassembled WGS sequence"/>
</dbReference>
<protein>
    <recommendedName>
        <fullName evidence="4">Zinc-ribbon domain-containing protein</fullName>
    </recommendedName>
</protein>
<proteinExistence type="predicted"/>
<organism evidence="2 3">
    <name type="scientific">Methylobacterium pseudosasicola</name>
    <dbReference type="NCBI Taxonomy" id="582667"/>
    <lineage>
        <taxon>Bacteria</taxon>
        <taxon>Pseudomonadati</taxon>
        <taxon>Pseudomonadota</taxon>
        <taxon>Alphaproteobacteria</taxon>
        <taxon>Hyphomicrobiales</taxon>
        <taxon>Methylobacteriaceae</taxon>
        <taxon>Methylobacterium</taxon>
    </lineage>
</organism>
<dbReference type="AlphaFoldDB" id="A0A1I4R174"/>
<dbReference type="EMBL" id="FOTK01000032">
    <property type="protein sequence ID" value="SFM46062.1"/>
    <property type="molecule type" value="Genomic_DNA"/>
</dbReference>
<evidence type="ECO:0000256" key="1">
    <source>
        <dbReference type="SAM" id="Phobius"/>
    </source>
</evidence>
<reference evidence="3" key="1">
    <citation type="submission" date="2016-10" db="EMBL/GenBank/DDBJ databases">
        <authorList>
            <person name="Varghese N."/>
            <person name="Submissions S."/>
        </authorList>
    </citation>
    <scope>NUCLEOTIDE SEQUENCE [LARGE SCALE GENOMIC DNA]</scope>
    <source>
        <strain evidence="3">BL36</strain>
    </source>
</reference>
<sequence>MLYSTCRTCGRHINQSARICAHCGALTGVTMRSKERPAVGFSSFIAATVVGLVALVIAKWTGLLP</sequence>
<evidence type="ECO:0008006" key="4">
    <source>
        <dbReference type="Google" id="ProtNLM"/>
    </source>
</evidence>